<dbReference type="Gene3D" id="3.40.50.300">
    <property type="entry name" value="P-loop containing nucleotide triphosphate hydrolases"/>
    <property type="match status" value="2"/>
</dbReference>
<dbReference type="InterPro" id="IPR011115">
    <property type="entry name" value="SecA_DEAD"/>
</dbReference>
<evidence type="ECO:0000256" key="8">
    <source>
        <dbReference type="ARBA" id="ARBA00022967"/>
    </source>
</evidence>
<keyword evidence="8" id="KW-1278">Translocase</keyword>
<dbReference type="PANTHER" id="PTHR30612">
    <property type="entry name" value="SECA INNER MEMBRANE COMPONENT OF SEC PROTEIN SECRETION SYSTEM"/>
    <property type="match status" value="1"/>
</dbReference>
<protein>
    <recommendedName>
        <fullName evidence="16">Protein translocase subunit SecA</fullName>
    </recommendedName>
</protein>
<evidence type="ECO:0000256" key="6">
    <source>
        <dbReference type="ARBA" id="ARBA00022840"/>
    </source>
</evidence>
<dbReference type="InterPro" id="IPR044722">
    <property type="entry name" value="SecA_SF2_C"/>
</dbReference>
<keyword evidence="4" id="KW-0997">Cell inner membrane</keyword>
<evidence type="ECO:0000256" key="10">
    <source>
        <dbReference type="ARBA" id="ARBA00023136"/>
    </source>
</evidence>
<keyword evidence="5" id="KW-0547">Nucleotide-binding</keyword>
<keyword evidence="6" id="KW-0067">ATP-binding</keyword>
<evidence type="ECO:0000256" key="7">
    <source>
        <dbReference type="ARBA" id="ARBA00022927"/>
    </source>
</evidence>
<dbReference type="SUPFAM" id="SSF52540">
    <property type="entry name" value="P-loop containing nucleoside triphosphate hydrolases"/>
    <property type="match status" value="2"/>
</dbReference>
<accession>A0ABV8CCG1</accession>
<evidence type="ECO:0000259" key="13">
    <source>
        <dbReference type="PROSITE" id="PS51196"/>
    </source>
</evidence>
<evidence type="ECO:0000256" key="11">
    <source>
        <dbReference type="SAM" id="MobiDB-lite"/>
    </source>
</evidence>
<name>A0ABV8CCG1_9GAMM</name>
<evidence type="ECO:0000256" key="1">
    <source>
        <dbReference type="ARBA" id="ARBA00022448"/>
    </source>
</evidence>
<dbReference type="Pfam" id="PF21090">
    <property type="entry name" value="P-loop_SecA"/>
    <property type="match status" value="1"/>
</dbReference>
<dbReference type="InterPro" id="IPR001650">
    <property type="entry name" value="Helicase_C-like"/>
</dbReference>
<keyword evidence="15" id="KW-1185">Reference proteome</keyword>
<comment type="caution">
    <text evidence="14">The sequence shown here is derived from an EMBL/GenBank/DDBJ whole genome shotgun (WGS) entry which is preliminary data.</text>
</comment>
<feature type="region of interest" description="Disordered" evidence="11">
    <location>
        <begin position="2390"/>
        <end position="2413"/>
    </location>
</feature>
<keyword evidence="1" id="KW-0813">Transport</keyword>
<keyword evidence="2" id="KW-1003">Cell membrane</keyword>
<organism evidence="14 15">
    <name type="scientific">Legionella dresdenensis</name>
    <dbReference type="NCBI Taxonomy" id="450200"/>
    <lineage>
        <taxon>Bacteria</taxon>
        <taxon>Pseudomonadati</taxon>
        <taxon>Pseudomonadota</taxon>
        <taxon>Gammaproteobacteria</taxon>
        <taxon>Legionellales</taxon>
        <taxon>Legionellaceae</taxon>
        <taxon>Legionella</taxon>
    </lineage>
</organism>
<dbReference type="Pfam" id="PF07517">
    <property type="entry name" value="SecA_DEAD"/>
    <property type="match status" value="1"/>
</dbReference>
<evidence type="ECO:0000256" key="5">
    <source>
        <dbReference type="ARBA" id="ARBA00022741"/>
    </source>
</evidence>
<dbReference type="PROSITE" id="PS51196">
    <property type="entry name" value="SECA_MOTOR_DEAD"/>
    <property type="match status" value="1"/>
</dbReference>
<evidence type="ECO:0008006" key="16">
    <source>
        <dbReference type="Google" id="ProtNLM"/>
    </source>
</evidence>
<evidence type="ECO:0000313" key="15">
    <source>
        <dbReference type="Proteomes" id="UP001595758"/>
    </source>
</evidence>
<keyword evidence="7" id="KW-0653">Protein transport</keyword>
<dbReference type="RefSeq" id="WP_382340456.1">
    <property type="nucleotide sequence ID" value="NZ_JBHSAB010000001.1"/>
</dbReference>
<dbReference type="PANTHER" id="PTHR30612:SF0">
    <property type="entry name" value="CHLOROPLAST PROTEIN-TRANSPORTING ATPASE"/>
    <property type="match status" value="1"/>
</dbReference>
<keyword evidence="10" id="KW-0472">Membrane</keyword>
<dbReference type="Proteomes" id="UP001595758">
    <property type="component" value="Unassembled WGS sequence"/>
</dbReference>
<proteinExistence type="predicted"/>
<sequence>MVQKVLLTEANGHREFLQQKQAQYEEFKTPLLLVIQQPVTPPVLSEISEYYRQLNDNSVFKRIQLKLTPEIVKTQEFAAFIKQLNQAKMIAVDLIFDQKDFENNDFLTLADQSIADAALFPITLNYLDPNGKLKRDENEKLHLFAEKMMKKLLEASNSIASVDSEPHPEMQLVSPDDDYASAPIKLKELISRSPNSTINYHDHLKLEVQYTENEDVEEAVNEEVDETTDVQIEAHIDSNVQDITVYQGELVDYDKFAQLAANKPQKLLTLLQTECFANLPNAIKFMTPDAANMVKEHLEALVTLNIKSLPQGFTLRKTVNGELILDYDEFADLTPFNPFTPTLAVTNFNNDEPPLYFPGSLIHADVNSRNINLGIRHGESKTVTFHQQIEQLNQKNPILGVIVTDYLDNFSHLDHLADNTLFADTLNKLKDYNQDKSKCLSKFLENTGSSLYDLPATIVAFEAFWFELSVLCDKNRVDIAKINSDWTTPEGGHPAVYMERLLTILKNARNLDEQLVCLKGLKLSNYGAYYASEFGHYKTVSKTMRHGYNPAHSNAREFDINQKYHHVSLEQLSEYSKTSHYSEYFIKNCLFIETDKIKLTLEEFQQLSEQGKVHPYSKKRYEEFKENKSKYLPFYRHDGKNAAVRTFEPLGHRFDENSYTRFMPGQQISRADLLAIAYRFLGLQQSSIRVDAFEKLLEKLNDEYQFYNGIIYPEKLFALLFAVCHENYDPKADLLELFSQIMSMQQDDLAYLNTTLVKLYSRDIKFKTDDLYTLVRMIGGMNSAEYEGFEGRHNKSDFTAKHIIDRVAQATLKNKYAVFRTLEWRRKYGSLKWPLNFAMDSADSLVQNPVIAANYRDDLLLFCTLINGNNGVYYQGDRRGFDFIPLEKTEGYLKKISDFLCSAAQQNKPNNFDYCFRLLLQSNDFIRIDSLTEVIDEVSQLTEFSTQKVEAILRKHHIDYNAAVMDFVCYDNYQVKAELINLLLALDVYQQQGAAAFLQFVMTDSEGNPDANRLHQLSIAELQTQLNTKWQESGALIVALGSTFVKDTINRLKDYHIQSTFSGDNPVIEVIGKNIRKLPDFADIDDFAKLNHIMAEVEQLANMLREIVDHSHVTANIQEYAKAFARLNFADLTYETTAPLFQLLLQMPQRNALGIINGLIDSHIIGDKERWLSAIGHISRLNSHNLPTAMIEQCVKIINKGSADEYALFITNVIDMYLQDSKNPALTFILSCTNLPLATSVQLMQHIKLAGTHYQSLAQILDRLSSEQKLTPFADKLGRHQEKSTLILHILSRANANNTSTADDYLALTDALLTMPLAQLEQLNQFYDSSIINAPILLNALKYRPANATFEQFLTDLEKQPFGKRNISEQFDTSQLKRVVNNLRDLSNGSTYTFEYRQQLMEAFQFINEAGQKLAVYQGKPACGLTNQTIREEFKAIKDGKYNHLNQFQRQLYTLGLVREAMFRATGQFPTSTQMIAVIDSMMHQGDVISNIATGQGKSLIDMMKAIVLWIDSDRVDVITSSQADSNRDIEKYGPLLKFLEIPHSEQAITSQSPFDRFKATGINFSTPQLALFFARAEAQGIELENGHQKISAVLNESDHIILDDKTVYRSARTSNLGISPEKEWIYDAINQFVTSSDFVNSANGQKTSQKEDIEKLRNYLIEKAKIHKVSPRFIARFDNQQLLTWIQSAILVNYKLKEKIDYVVSPETEMVRVNNIAHQSHLIKILMKDGKVSEDSEYGDGAHQLLCAKLNAESNGKRFVIKPETKTITSSINLNFINYYRSKDGIIWGSTGTPGSENELKTQFAIYGIEFSEIPTHQERKAVEHQAVAYFDRNQQQANILDLLQKKAAANSQRPIVIFCKDIPDAENLFRELSAKGVAHIQLYTGVGDEKEVVAKAAAPGCVTITTPALGRNTDITYDRAIGMDIVHTTVDSVRKQQQKSGRTGRQGSPGDIYYFLNAQELGGKEIKDVVLEIETASNKERAYNEELFAFLGYCYNQIRQTPTCRFTIDKAAFIKNHWSDLSRNIENLYRQQRSNNDYNQARFADMITAQFNRVMTAYVNGWQSLNAQTMLNTITGRHQQPETYSPYSAEVTTADCIPPGVIAYHFTGTAQAPVDAQSVKQAVKAQLTSLFAKTDTKKVGENTLTYVNYLLQNPQQQQLIREAHQEFISEKLKTAEKARGFFDRRSQLGQIAQDSNYLLLFKAMHDASGNESMVDAAQLKTAVTKLLEDYLRHSWFISGRRRKEAVCLQRQLQRTETIGEMINLLSKAQTTIAAKDINQTKESFLNWPALNARGSRLQKTLSAALNLTGSLTTVDNQKLVESLLTVLPDTLKNKIDLKKEKVTPDVVNKILKEAQVKDKNNFQVLKNSLESLLGIRTTKPASVMIGRHNLFKKEESRPDETRSHNNQPGQP</sequence>
<feature type="domain" description="SecA family profile" evidence="13">
    <location>
        <begin position="1379"/>
        <end position="1984"/>
    </location>
</feature>
<evidence type="ECO:0000256" key="4">
    <source>
        <dbReference type="ARBA" id="ARBA00022519"/>
    </source>
</evidence>
<dbReference type="InterPro" id="IPR000185">
    <property type="entry name" value="SecA"/>
</dbReference>
<dbReference type="EMBL" id="JBHSAB010000001">
    <property type="protein sequence ID" value="MFC3907782.1"/>
    <property type="molecule type" value="Genomic_DNA"/>
</dbReference>
<feature type="compositionally biased region" description="Basic and acidic residues" evidence="11">
    <location>
        <begin position="2393"/>
        <end position="2405"/>
    </location>
</feature>
<dbReference type="InterPro" id="IPR014018">
    <property type="entry name" value="SecA_motor_DEAD"/>
</dbReference>
<evidence type="ECO:0000256" key="2">
    <source>
        <dbReference type="ARBA" id="ARBA00022475"/>
    </source>
</evidence>
<keyword evidence="3" id="KW-0963">Cytoplasm</keyword>
<evidence type="ECO:0000256" key="3">
    <source>
        <dbReference type="ARBA" id="ARBA00022490"/>
    </source>
</evidence>
<dbReference type="PROSITE" id="PS51194">
    <property type="entry name" value="HELICASE_CTER"/>
    <property type="match status" value="1"/>
</dbReference>
<evidence type="ECO:0000313" key="14">
    <source>
        <dbReference type="EMBL" id="MFC3907782.1"/>
    </source>
</evidence>
<reference evidence="15" key="1">
    <citation type="journal article" date="2019" name="Int. J. Syst. Evol. Microbiol.">
        <title>The Global Catalogue of Microorganisms (GCM) 10K type strain sequencing project: providing services to taxonomists for standard genome sequencing and annotation.</title>
        <authorList>
            <consortium name="The Broad Institute Genomics Platform"/>
            <consortium name="The Broad Institute Genome Sequencing Center for Infectious Disease"/>
            <person name="Wu L."/>
            <person name="Ma J."/>
        </authorList>
    </citation>
    <scope>NUCLEOTIDE SEQUENCE [LARGE SCALE GENOMIC DNA]</scope>
    <source>
        <strain evidence="15">CCUG 59858</strain>
    </source>
</reference>
<feature type="domain" description="Helicase C-terminal" evidence="12">
    <location>
        <begin position="1843"/>
        <end position="1991"/>
    </location>
</feature>
<evidence type="ECO:0000256" key="9">
    <source>
        <dbReference type="ARBA" id="ARBA00023010"/>
    </source>
</evidence>
<keyword evidence="9" id="KW-0811">Translocation</keyword>
<gene>
    <name evidence="14" type="ORF">ACFORL_01635</name>
</gene>
<dbReference type="Gene3D" id="3.90.1440.10">
    <property type="entry name" value="SecA, preprotein cross-linking domain"/>
    <property type="match status" value="1"/>
</dbReference>
<dbReference type="InterPro" id="IPR027417">
    <property type="entry name" value="P-loop_NTPase"/>
</dbReference>
<evidence type="ECO:0000259" key="12">
    <source>
        <dbReference type="PROSITE" id="PS51194"/>
    </source>
</evidence>